<name>A0ABT5KIC4_9BURK</name>
<dbReference type="GO" id="GO:0016301">
    <property type="term" value="F:kinase activity"/>
    <property type="evidence" value="ECO:0007669"/>
    <property type="project" value="UniProtKB-KW"/>
</dbReference>
<keyword evidence="1" id="KW-0472">Membrane</keyword>
<dbReference type="Gene3D" id="3.30.565.10">
    <property type="entry name" value="Histidine kinase-like ATPase, C-terminal domain"/>
    <property type="match status" value="1"/>
</dbReference>
<dbReference type="InterPro" id="IPR036890">
    <property type="entry name" value="HATPase_C_sf"/>
</dbReference>
<dbReference type="Pfam" id="PF02518">
    <property type="entry name" value="HATPase_c"/>
    <property type="match status" value="1"/>
</dbReference>
<sequence>MKKAFLSIFNLRVIAAMLALSLLMALARALTWYSDEGADAGVRQWLLFVASYAGLALLPGVLVLLSAACAEAALAAWRKQHAIGPRGEWLLRVGLVVSGLAFAMLLRLAWVNYKAPEVPIYWGFFLTRLALYSLLGCMAYAVLIARMKDRQLQESLAAARRQSEALRTQHMEAQMVALNAQIEPHFLFNTLATTRRLYATTPDRGRDMLGSLIAYLRAALPGMREQMSSLGQELELLRNYLHILQMRMGERLSFEITAEPGLLGLRLPPLMLATLVENAIKHGLAALTEGGHLQISAQTLASADRSEVVLEVRDNGVGFGASAGSGSGNIGGSGVGLANTRARLLACFGPSAKLELEALQPRGVLARVRLPLPQGEVR</sequence>
<feature type="domain" description="Histidine kinase/HSP90-like ATPase" evidence="2">
    <location>
        <begin position="264"/>
        <end position="374"/>
    </location>
</feature>
<evidence type="ECO:0000313" key="4">
    <source>
        <dbReference type="Proteomes" id="UP001221189"/>
    </source>
</evidence>
<proteinExistence type="predicted"/>
<dbReference type="RefSeq" id="WP_273601793.1">
    <property type="nucleotide sequence ID" value="NZ_JAQQXT010000013.1"/>
</dbReference>
<dbReference type="SMART" id="SM00387">
    <property type="entry name" value="HATPase_c"/>
    <property type="match status" value="1"/>
</dbReference>
<dbReference type="EMBL" id="JAQQXT010000013">
    <property type="protein sequence ID" value="MDC8773620.1"/>
    <property type="molecule type" value="Genomic_DNA"/>
</dbReference>
<reference evidence="3 4" key="1">
    <citation type="submission" date="2022-10" db="EMBL/GenBank/DDBJ databases">
        <title>Paucibacter sp. hw1 Genome sequencing.</title>
        <authorList>
            <person name="Park S."/>
        </authorList>
    </citation>
    <scope>NUCLEOTIDE SEQUENCE [LARGE SCALE GENOMIC DNA]</scope>
    <source>
        <strain evidence="4">hw1</strain>
    </source>
</reference>
<feature type="transmembrane region" description="Helical" evidence="1">
    <location>
        <begin position="45"/>
        <end position="77"/>
    </location>
</feature>
<dbReference type="InterPro" id="IPR050640">
    <property type="entry name" value="Bact_2-comp_sensor_kinase"/>
</dbReference>
<keyword evidence="1" id="KW-1133">Transmembrane helix</keyword>
<feature type="transmembrane region" description="Helical" evidence="1">
    <location>
        <begin position="122"/>
        <end position="143"/>
    </location>
</feature>
<evidence type="ECO:0000256" key="1">
    <source>
        <dbReference type="SAM" id="Phobius"/>
    </source>
</evidence>
<evidence type="ECO:0000313" key="3">
    <source>
        <dbReference type="EMBL" id="MDC8773620.1"/>
    </source>
</evidence>
<keyword evidence="4" id="KW-1185">Reference proteome</keyword>
<gene>
    <name evidence="3" type="ORF">PRZ03_18750</name>
</gene>
<protein>
    <submittedName>
        <fullName evidence="3">Histidine kinase</fullName>
    </submittedName>
</protein>
<comment type="caution">
    <text evidence="3">The sequence shown here is derived from an EMBL/GenBank/DDBJ whole genome shotgun (WGS) entry which is preliminary data.</text>
</comment>
<dbReference type="Pfam" id="PF06580">
    <property type="entry name" value="His_kinase"/>
    <property type="match status" value="1"/>
</dbReference>
<dbReference type="Proteomes" id="UP001221189">
    <property type="component" value="Unassembled WGS sequence"/>
</dbReference>
<feature type="transmembrane region" description="Helical" evidence="1">
    <location>
        <begin position="89"/>
        <end position="110"/>
    </location>
</feature>
<dbReference type="PANTHER" id="PTHR34220">
    <property type="entry name" value="SENSOR HISTIDINE KINASE YPDA"/>
    <property type="match status" value="1"/>
</dbReference>
<keyword evidence="3" id="KW-0418">Kinase</keyword>
<dbReference type="PANTHER" id="PTHR34220:SF9">
    <property type="entry name" value="SIGNAL TRANSDUCTION HISTIDINE KINASE INTERNAL REGION DOMAIN-CONTAINING PROTEIN"/>
    <property type="match status" value="1"/>
</dbReference>
<keyword evidence="3" id="KW-0808">Transferase</keyword>
<dbReference type="InterPro" id="IPR010559">
    <property type="entry name" value="Sig_transdc_His_kin_internal"/>
</dbReference>
<evidence type="ECO:0000259" key="2">
    <source>
        <dbReference type="SMART" id="SM00387"/>
    </source>
</evidence>
<dbReference type="InterPro" id="IPR003594">
    <property type="entry name" value="HATPase_dom"/>
</dbReference>
<dbReference type="SUPFAM" id="SSF55874">
    <property type="entry name" value="ATPase domain of HSP90 chaperone/DNA topoisomerase II/histidine kinase"/>
    <property type="match status" value="1"/>
</dbReference>
<accession>A0ABT5KIC4</accession>
<keyword evidence="1" id="KW-0812">Transmembrane</keyword>
<organism evidence="3 4">
    <name type="scientific">Roseateles albus</name>
    <dbReference type="NCBI Taxonomy" id="2987525"/>
    <lineage>
        <taxon>Bacteria</taxon>
        <taxon>Pseudomonadati</taxon>
        <taxon>Pseudomonadota</taxon>
        <taxon>Betaproteobacteria</taxon>
        <taxon>Burkholderiales</taxon>
        <taxon>Sphaerotilaceae</taxon>
        <taxon>Roseateles</taxon>
    </lineage>
</organism>